<feature type="transmembrane region" description="Helical" evidence="9">
    <location>
        <begin position="274"/>
        <end position="298"/>
    </location>
</feature>
<dbReference type="AlphaFoldDB" id="A0A835DIC9"/>
<evidence type="ECO:0000313" key="11">
    <source>
        <dbReference type="Proteomes" id="UP000655225"/>
    </source>
</evidence>
<dbReference type="InterPro" id="IPR051525">
    <property type="entry name" value="DVL_RTFL_regulatory"/>
</dbReference>
<evidence type="ECO:0000256" key="7">
    <source>
        <dbReference type="ARBA" id="ARBA00024340"/>
    </source>
</evidence>
<comment type="caution">
    <text evidence="10">The sequence shown here is derived from an EMBL/GenBank/DDBJ whole genome shotgun (WGS) entry which is preliminary data.</text>
</comment>
<dbReference type="EMBL" id="JABCRI010000009">
    <property type="protein sequence ID" value="KAF8401179.1"/>
    <property type="molecule type" value="Genomic_DNA"/>
</dbReference>
<organism evidence="10 11">
    <name type="scientific">Tetracentron sinense</name>
    <name type="common">Spur-leaf</name>
    <dbReference type="NCBI Taxonomy" id="13715"/>
    <lineage>
        <taxon>Eukaryota</taxon>
        <taxon>Viridiplantae</taxon>
        <taxon>Streptophyta</taxon>
        <taxon>Embryophyta</taxon>
        <taxon>Tracheophyta</taxon>
        <taxon>Spermatophyta</taxon>
        <taxon>Magnoliopsida</taxon>
        <taxon>Trochodendrales</taxon>
        <taxon>Trochodendraceae</taxon>
        <taxon>Tetracentron</taxon>
    </lineage>
</organism>
<dbReference type="Pfam" id="PF08137">
    <property type="entry name" value="DVL"/>
    <property type="match status" value="1"/>
</dbReference>
<proteinExistence type="inferred from homology"/>
<gene>
    <name evidence="10" type="ORF">HHK36_014483</name>
</gene>
<reference evidence="10 11" key="1">
    <citation type="submission" date="2020-04" db="EMBL/GenBank/DDBJ databases">
        <title>Plant Genome Project.</title>
        <authorList>
            <person name="Zhang R.-G."/>
        </authorList>
    </citation>
    <scope>NUCLEOTIDE SEQUENCE [LARGE SCALE GENOMIC DNA]</scope>
    <source>
        <strain evidence="10">YNK0</strain>
        <tissue evidence="10">Leaf</tissue>
    </source>
</reference>
<dbReference type="GO" id="GO:0008285">
    <property type="term" value="P:negative regulation of cell population proliferation"/>
    <property type="evidence" value="ECO:0007669"/>
    <property type="project" value="InterPro"/>
</dbReference>
<evidence type="ECO:0000256" key="8">
    <source>
        <dbReference type="SAM" id="MobiDB-lite"/>
    </source>
</evidence>
<comment type="subcellular location">
    <subcellularLocation>
        <location evidence="1">Cell membrane</location>
        <topology evidence="1">Single-pass membrane protein</topology>
    </subcellularLocation>
</comment>
<keyword evidence="5 9" id="KW-1133">Transmembrane helix</keyword>
<protein>
    <submittedName>
        <fullName evidence="10">Uncharacterized protein</fullName>
    </submittedName>
</protein>
<feature type="region of interest" description="Disordered" evidence="8">
    <location>
        <begin position="1"/>
        <end position="20"/>
    </location>
</feature>
<dbReference type="PANTHER" id="PTHR33102">
    <property type="entry name" value="DVL19-RELATED-RELATED"/>
    <property type="match status" value="1"/>
</dbReference>
<keyword evidence="3" id="KW-1003">Cell membrane</keyword>
<dbReference type="GO" id="GO:0005886">
    <property type="term" value="C:plasma membrane"/>
    <property type="evidence" value="ECO:0007669"/>
    <property type="project" value="UniProtKB-SubCell"/>
</dbReference>
<feature type="transmembrane region" description="Helical" evidence="9">
    <location>
        <begin position="233"/>
        <end position="254"/>
    </location>
</feature>
<dbReference type="InterPro" id="IPR012552">
    <property type="entry name" value="DVL"/>
</dbReference>
<name>A0A835DIC9_TETSI</name>
<comment type="similarity">
    <text evidence="7">Belongs to the DVL/RTFL small polypeptides family.</text>
</comment>
<evidence type="ECO:0000256" key="4">
    <source>
        <dbReference type="ARBA" id="ARBA00022692"/>
    </source>
</evidence>
<feature type="compositionally biased region" description="Basic and acidic residues" evidence="8">
    <location>
        <begin position="1"/>
        <end position="12"/>
    </location>
</feature>
<sequence>MTELRQHDEHAANARSKKKGHGFTRRCTSLVKQQRARIYILRRCATMLLCCISEAPMVLTMAESLPQMLTNTWTSSLTCHSLKIRALRGSLVNIVDMPVALLAGLNNLTSSEFRPLSVVTSVEAYLKFSIKSVDSVCFMSLEFTKFGSTLIYLYNMEDRLHAVSSGALWLEKLNVAALSGESVTLSKLRFFIFLLACKFHLLVFAKFIPLLQLLIFSRFLRLLKAFIPSKFHILLRIQLIGIGVGCISSGALWLEKLNVASLSGESVTLSKLRFHIFVGLKFHILLRIQLIGIGVGCISSGALWLEKLTVVALSGKSVTLSKLRFSYFCWPQVPFTAKNSINWRWGWLHMFRPSTGGVTPATVTATELSKV</sequence>
<feature type="transmembrane region" description="Helical" evidence="9">
    <location>
        <begin position="190"/>
        <end position="213"/>
    </location>
</feature>
<dbReference type="OrthoDB" id="1939241at2759"/>
<dbReference type="GO" id="GO:0048367">
    <property type="term" value="P:shoot system development"/>
    <property type="evidence" value="ECO:0007669"/>
    <property type="project" value="UniProtKB-ARBA"/>
</dbReference>
<keyword evidence="2" id="KW-0217">Developmental protein</keyword>
<evidence type="ECO:0000256" key="3">
    <source>
        <dbReference type="ARBA" id="ARBA00022475"/>
    </source>
</evidence>
<evidence type="ECO:0000313" key="10">
    <source>
        <dbReference type="EMBL" id="KAF8401179.1"/>
    </source>
</evidence>
<evidence type="ECO:0000256" key="9">
    <source>
        <dbReference type="SAM" id="Phobius"/>
    </source>
</evidence>
<keyword evidence="11" id="KW-1185">Reference proteome</keyword>
<keyword evidence="4 9" id="KW-0812">Transmembrane</keyword>
<evidence type="ECO:0000256" key="2">
    <source>
        <dbReference type="ARBA" id="ARBA00022473"/>
    </source>
</evidence>
<keyword evidence="6 9" id="KW-0472">Membrane</keyword>
<evidence type="ECO:0000256" key="5">
    <source>
        <dbReference type="ARBA" id="ARBA00022989"/>
    </source>
</evidence>
<evidence type="ECO:0000256" key="6">
    <source>
        <dbReference type="ARBA" id="ARBA00023136"/>
    </source>
</evidence>
<accession>A0A835DIC9</accession>
<dbReference type="Proteomes" id="UP000655225">
    <property type="component" value="Unassembled WGS sequence"/>
</dbReference>
<evidence type="ECO:0000256" key="1">
    <source>
        <dbReference type="ARBA" id="ARBA00004162"/>
    </source>
</evidence>